<dbReference type="RefSeq" id="WP_309795587.1">
    <property type="nucleotide sequence ID" value="NZ_JAVDPW010000005.1"/>
</dbReference>
<organism evidence="2 3">
    <name type="scientific">Inquilinus ginsengisoli</name>
    <dbReference type="NCBI Taxonomy" id="363840"/>
    <lineage>
        <taxon>Bacteria</taxon>
        <taxon>Pseudomonadati</taxon>
        <taxon>Pseudomonadota</taxon>
        <taxon>Alphaproteobacteria</taxon>
        <taxon>Rhodospirillales</taxon>
        <taxon>Rhodospirillaceae</taxon>
        <taxon>Inquilinus</taxon>
    </lineage>
</organism>
<reference evidence="2 3" key="1">
    <citation type="submission" date="2023-07" db="EMBL/GenBank/DDBJ databases">
        <title>Sorghum-associated microbial communities from plants grown in Nebraska, USA.</title>
        <authorList>
            <person name="Schachtman D."/>
        </authorList>
    </citation>
    <scope>NUCLEOTIDE SEQUENCE [LARGE SCALE GENOMIC DNA]</scope>
    <source>
        <strain evidence="2 3">584</strain>
    </source>
</reference>
<keyword evidence="3" id="KW-1185">Reference proteome</keyword>
<gene>
    <name evidence="2" type="ORF">E9232_003368</name>
</gene>
<dbReference type="Proteomes" id="UP001262410">
    <property type="component" value="Unassembled WGS sequence"/>
</dbReference>
<evidence type="ECO:0008006" key="4">
    <source>
        <dbReference type="Google" id="ProtNLM"/>
    </source>
</evidence>
<feature type="region of interest" description="Disordered" evidence="1">
    <location>
        <begin position="330"/>
        <end position="370"/>
    </location>
</feature>
<dbReference type="EMBL" id="JAVDPW010000005">
    <property type="protein sequence ID" value="MDR6290842.1"/>
    <property type="molecule type" value="Genomic_DNA"/>
</dbReference>
<protein>
    <recommendedName>
        <fullName evidence="4">DnaA N-terminal domain-containing protein</fullName>
    </recommendedName>
</protein>
<evidence type="ECO:0000313" key="2">
    <source>
        <dbReference type="EMBL" id="MDR6290842.1"/>
    </source>
</evidence>
<evidence type="ECO:0000313" key="3">
    <source>
        <dbReference type="Proteomes" id="UP001262410"/>
    </source>
</evidence>
<feature type="compositionally biased region" description="Low complexity" evidence="1">
    <location>
        <begin position="342"/>
        <end position="352"/>
    </location>
</feature>
<proteinExistence type="predicted"/>
<sequence>MTSEAFFRIVERLRLALLTTVDLTDRERRLALLMVERIHRRSYEDAGTLVSWLSVPTIAALTGIDERSIKRLRQSLRAKSVVSIEQEGGRGPRSTAVYAFDRRWIERNAPVIGANGGWTTGRPEPEPDLEASLPAPCPAAEWVASTATLRTDMSGHGAHPRMALETPLKGGLGDHPTPLNTKPMTEPLEARASASAREGRDFGASVRAEPTVDPASLADAEFATWLSSARAGMSVPLARLAKSSDIGEATLVAIESRQVIATLIVRSRIIRGLKHLAPESARLQVADGEPRTERAASQVGIIASSHRSSTVASRWGAHIAAYKVEGTDARPLPRQKRGIRDAATGSGSATSAQGWRPGPPTSAASKDVADQGVPSVFEQFREAWQLEHGGGRKAEAVWLAWFSRAQCEGIEDGRLQIGVLSRAARDYLWSNYDDLTERAARRLGLSGADIVVRARC</sequence>
<comment type="caution">
    <text evidence="2">The sequence shown here is derived from an EMBL/GenBank/DDBJ whole genome shotgun (WGS) entry which is preliminary data.</text>
</comment>
<evidence type="ECO:0000256" key="1">
    <source>
        <dbReference type="SAM" id="MobiDB-lite"/>
    </source>
</evidence>
<name>A0ABU1JQE0_9PROT</name>
<accession>A0ABU1JQE0</accession>